<dbReference type="OrthoDB" id="9789139at2"/>
<accession>A0A2U8W2C4</accession>
<keyword evidence="3" id="KW-1185">Reference proteome</keyword>
<dbReference type="KEGG" id="mets:DK389_02770"/>
<dbReference type="InterPro" id="IPR017642">
    <property type="entry name" value="DNA_S_mod_DndB"/>
</dbReference>
<proteinExistence type="predicted"/>
<name>A0A2U8W2C4_9HYPH</name>
<sequence>MTGQVDDAQENEGTDEGAEEVSYTAVLLTQGNHRFYTLAMPTDVLAETCVVDPRVENPIDGFQRLLDEKRAHEIADYIDNGFGTIPGSIILSAQPQAELEYTRKSRTIKFRKTPRSFLILDGQHRVYGFKLAKTHLRVPVVIYNKLTRAEETRLFMDINTKQRPVPPELILDIKRLAEIETDSEALLRDVFDTFNKDPASPLFGLLSPSERKPGKISRVTFNQSVKPIWSSLSNSDYDAIYAALCAYLHAWTAALKAVSADNNLTNPTLFKAIMLAFPTIAQRVSDRFDADYSQKNFGKILNSLFENIKKNDVLKPGTSHKALHETFRKALSAGFSLGKTK</sequence>
<evidence type="ECO:0000313" key="2">
    <source>
        <dbReference type="EMBL" id="AWN39650.1"/>
    </source>
</evidence>
<dbReference type="Proteomes" id="UP000245926">
    <property type="component" value="Chromosome"/>
</dbReference>
<gene>
    <name evidence="2" type="ORF">DK389_02770</name>
</gene>
<feature type="compositionally biased region" description="Acidic residues" evidence="1">
    <location>
        <begin position="7"/>
        <end position="19"/>
    </location>
</feature>
<organism evidence="2 3">
    <name type="scientific">Methylobacterium durans</name>
    <dbReference type="NCBI Taxonomy" id="2202825"/>
    <lineage>
        <taxon>Bacteria</taxon>
        <taxon>Pseudomonadati</taxon>
        <taxon>Pseudomonadota</taxon>
        <taxon>Alphaproteobacteria</taxon>
        <taxon>Hyphomicrobiales</taxon>
        <taxon>Methylobacteriaceae</taxon>
        <taxon>Methylobacterium</taxon>
    </lineage>
</organism>
<dbReference type="Pfam" id="PF14072">
    <property type="entry name" value="DndB"/>
    <property type="match status" value="1"/>
</dbReference>
<dbReference type="NCBIfam" id="TIGR03187">
    <property type="entry name" value="DGQHR"/>
    <property type="match status" value="1"/>
</dbReference>
<evidence type="ECO:0000313" key="3">
    <source>
        <dbReference type="Proteomes" id="UP000245926"/>
    </source>
</evidence>
<protein>
    <recommendedName>
        <fullName evidence="4">DGQHR domain-containing protein</fullName>
    </recommendedName>
</protein>
<dbReference type="AlphaFoldDB" id="A0A2U8W2C4"/>
<dbReference type="EMBL" id="CP029550">
    <property type="protein sequence ID" value="AWN39650.1"/>
    <property type="molecule type" value="Genomic_DNA"/>
</dbReference>
<dbReference type="InterPro" id="IPR017601">
    <property type="entry name" value="DGQHR-contain_dom"/>
</dbReference>
<evidence type="ECO:0000256" key="1">
    <source>
        <dbReference type="SAM" id="MobiDB-lite"/>
    </source>
</evidence>
<reference evidence="3" key="1">
    <citation type="submission" date="2018-05" db="EMBL/GenBank/DDBJ databases">
        <title>Complete Genome Sequence of Methylobacterium sp. 17SD2-17.</title>
        <authorList>
            <person name="Srinivasan S."/>
        </authorList>
    </citation>
    <scope>NUCLEOTIDE SEQUENCE [LARGE SCALE GENOMIC DNA]</scope>
    <source>
        <strain evidence="3">17SD2-17</strain>
    </source>
</reference>
<evidence type="ECO:0008006" key="4">
    <source>
        <dbReference type="Google" id="ProtNLM"/>
    </source>
</evidence>
<feature type="region of interest" description="Disordered" evidence="1">
    <location>
        <begin position="1"/>
        <end position="20"/>
    </location>
</feature>
<dbReference type="CDD" id="cd16413">
    <property type="entry name" value="DGQHR_domain"/>
    <property type="match status" value="1"/>
</dbReference>